<dbReference type="OrthoDB" id="10042731at2759"/>
<evidence type="ECO:0000256" key="7">
    <source>
        <dbReference type="ARBA" id="ARBA00023136"/>
    </source>
</evidence>
<feature type="transmembrane region" description="Helical" evidence="11">
    <location>
        <begin position="164"/>
        <end position="188"/>
    </location>
</feature>
<proteinExistence type="inferred from homology"/>
<dbReference type="GO" id="GO:0005886">
    <property type="term" value="C:plasma membrane"/>
    <property type="evidence" value="ECO:0007669"/>
    <property type="project" value="UniProtKB-SubCell"/>
</dbReference>
<dbReference type="GO" id="GO:0004930">
    <property type="term" value="F:G protein-coupled receptor activity"/>
    <property type="evidence" value="ECO:0007669"/>
    <property type="project" value="UniProtKB-KW"/>
</dbReference>
<dbReference type="PROSITE" id="PS00237">
    <property type="entry name" value="G_PROTEIN_RECEP_F1_1"/>
    <property type="match status" value="1"/>
</dbReference>
<accession>A0A226ECW2</accession>
<evidence type="ECO:0000256" key="11">
    <source>
        <dbReference type="SAM" id="Phobius"/>
    </source>
</evidence>
<evidence type="ECO:0000256" key="6">
    <source>
        <dbReference type="ARBA" id="ARBA00023040"/>
    </source>
</evidence>
<dbReference type="InterPro" id="IPR017452">
    <property type="entry name" value="GPCR_Rhodpsn_7TM"/>
</dbReference>
<feature type="transmembrane region" description="Helical" evidence="11">
    <location>
        <begin position="260"/>
        <end position="278"/>
    </location>
</feature>
<dbReference type="SUPFAM" id="SSF81321">
    <property type="entry name" value="Family A G protein-coupled receptor-like"/>
    <property type="match status" value="1"/>
</dbReference>
<evidence type="ECO:0000256" key="4">
    <source>
        <dbReference type="ARBA" id="ARBA00022692"/>
    </source>
</evidence>
<keyword evidence="9 10" id="KW-0807">Transducer</keyword>
<evidence type="ECO:0000259" key="12">
    <source>
        <dbReference type="PROSITE" id="PS50262"/>
    </source>
</evidence>
<dbReference type="Gene3D" id="1.20.1070.10">
    <property type="entry name" value="Rhodopsin 7-helix transmembrane proteins"/>
    <property type="match status" value="1"/>
</dbReference>
<sequence>MGDVAFKIFLLLVSLPLVTLTIVGNLLVILGYIFHTPLRTPSNAYLVSLASADLLTGLLAFPPTIHYSYVQMWIWGLPTCRFWLVLCFAMYSITAFHLVAIAIDRYRTVTEGITYIQRKSMRSVREKLVLIWTIGLWVTIPVILDWEHISKDPTAEKHCVSRKIPYWVAHYCGASFWFPAIFMGRIYYQVYTEIKGKLRNKRDTLAGKEFSGVTESSSDGAIGNPKLGQFSVSTSFENGHQTNPIADTGKANLIARERRTAQTVVIISGAFIFCWLPWNALSLYDVLSFGGVKPSPYLYMFSAIFGLANSCINPIVYAARMPEFRTVFKKMLRIK</sequence>
<comment type="caution">
    <text evidence="13">The sequence shown here is derived from an EMBL/GenBank/DDBJ whole genome shotgun (WGS) entry which is preliminary data.</text>
</comment>
<dbReference type="Proteomes" id="UP000198287">
    <property type="component" value="Unassembled WGS sequence"/>
</dbReference>
<keyword evidence="14" id="KW-1185">Reference proteome</keyword>
<keyword evidence="8 10" id="KW-0675">Receptor</keyword>
<dbReference type="InterPro" id="IPR000276">
    <property type="entry name" value="GPCR_Rhodpsn"/>
</dbReference>
<protein>
    <submittedName>
        <fullName evidence="13">Putative G-protein coupled receptor No18</fullName>
    </submittedName>
</protein>
<keyword evidence="3" id="KW-1003">Cell membrane</keyword>
<name>A0A226ECW2_FOLCA</name>
<keyword evidence="5 11" id="KW-1133">Transmembrane helix</keyword>
<dbReference type="PRINTS" id="PR00237">
    <property type="entry name" value="GPCRRHODOPSN"/>
</dbReference>
<evidence type="ECO:0000256" key="5">
    <source>
        <dbReference type="ARBA" id="ARBA00022989"/>
    </source>
</evidence>
<keyword evidence="7 11" id="KW-0472">Membrane</keyword>
<comment type="similarity">
    <text evidence="2 10">Belongs to the G-protein coupled receptor 1 family.</text>
</comment>
<evidence type="ECO:0000256" key="1">
    <source>
        <dbReference type="ARBA" id="ARBA00004651"/>
    </source>
</evidence>
<evidence type="ECO:0000256" key="8">
    <source>
        <dbReference type="ARBA" id="ARBA00023170"/>
    </source>
</evidence>
<dbReference type="PANTHER" id="PTHR24248">
    <property type="entry name" value="ADRENERGIC RECEPTOR-RELATED G-PROTEIN COUPLED RECEPTOR"/>
    <property type="match status" value="1"/>
</dbReference>
<evidence type="ECO:0000313" key="14">
    <source>
        <dbReference type="Proteomes" id="UP000198287"/>
    </source>
</evidence>
<evidence type="ECO:0000256" key="3">
    <source>
        <dbReference type="ARBA" id="ARBA00022475"/>
    </source>
</evidence>
<dbReference type="PROSITE" id="PS50262">
    <property type="entry name" value="G_PROTEIN_RECEP_F1_2"/>
    <property type="match status" value="1"/>
</dbReference>
<organism evidence="13 14">
    <name type="scientific">Folsomia candida</name>
    <name type="common">Springtail</name>
    <dbReference type="NCBI Taxonomy" id="158441"/>
    <lineage>
        <taxon>Eukaryota</taxon>
        <taxon>Metazoa</taxon>
        <taxon>Ecdysozoa</taxon>
        <taxon>Arthropoda</taxon>
        <taxon>Hexapoda</taxon>
        <taxon>Collembola</taxon>
        <taxon>Entomobryomorpha</taxon>
        <taxon>Isotomoidea</taxon>
        <taxon>Isotomidae</taxon>
        <taxon>Proisotominae</taxon>
        <taxon>Folsomia</taxon>
    </lineage>
</organism>
<feature type="transmembrane region" description="Helical" evidence="11">
    <location>
        <begin position="44"/>
        <end position="62"/>
    </location>
</feature>
<feature type="transmembrane region" description="Helical" evidence="11">
    <location>
        <begin position="82"/>
        <end position="103"/>
    </location>
</feature>
<comment type="subcellular location">
    <subcellularLocation>
        <location evidence="1">Cell membrane</location>
        <topology evidence="1">Multi-pass membrane protein</topology>
    </subcellularLocation>
</comment>
<feature type="transmembrane region" description="Helical" evidence="11">
    <location>
        <begin position="124"/>
        <end position="144"/>
    </location>
</feature>
<feature type="domain" description="G-protein coupled receptors family 1 profile" evidence="12">
    <location>
        <begin position="24"/>
        <end position="317"/>
    </location>
</feature>
<feature type="transmembrane region" description="Helical" evidence="11">
    <location>
        <begin position="298"/>
        <end position="319"/>
    </location>
</feature>
<dbReference type="SMART" id="SM01381">
    <property type="entry name" value="7TM_GPCR_Srsx"/>
    <property type="match status" value="1"/>
</dbReference>
<dbReference type="EMBL" id="LNIX01000005">
    <property type="protein sequence ID" value="OXA54944.1"/>
    <property type="molecule type" value="Genomic_DNA"/>
</dbReference>
<dbReference type="Pfam" id="PF00001">
    <property type="entry name" value="7tm_1"/>
    <property type="match status" value="1"/>
</dbReference>
<keyword evidence="6 10" id="KW-0297">G-protein coupled receptor</keyword>
<feature type="transmembrane region" description="Helical" evidence="11">
    <location>
        <begin position="6"/>
        <end position="32"/>
    </location>
</feature>
<evidence type="ECO:0000256" key="2">
    <source>
        <dbReference type="ARBA" id="ARBA00010663"/>
    </source>
</evidence>
<reference evidence="13 14" key="1">
    <citation type="submission" date="2015-12" db="EMBL/GenBank/DDBJ databases">
        <title>The genome of Folsomia candida.</title>
        <authorList>
            <person name="Faddeeva A."/>
            <person name="Derks M.F."/>
            <person name="Anvar Y."/>
            <person name="Smit S."/>
            <person name="Van Straalen N."/>
            <person name="Roelofs D."/>
        </authorList>
    </citation>
    <scope>NUCLEOTIDE SEQUENCE [LARGE SCALE GENOMIC DNA]</scope>
    <source>
        <strain evidence="13 14">VU population</strain>
        <tissue evidence="13">Whole body</tissue>
    </source>
</reference>
<dbReference type="AlphaFoldDB" id="A0A226ECW2"/>
<keyword evidence="4 10" id="KW-0812">Transmembrane</keyword>
<evidence type="ECO:0000313" key="13">
    <source>
        <dbReference type="EMBL" id="OXA54944.1"/>
    </source>
</evidence>
<evidence type="ECO:0000256" key="10">
    <source>
        <dbReference type="RuleBase" id="RU000688"/>
    </source>
</evidence>
<dbReference type="OMA" id="AIAVISX"/>
<evidence type="ECO:0000256" key="9">
    <source>
        <dbReference type="ARBA" id="ARBA00023224"/>
    </source>
</evidence>
<dbReference type="STRING" id="158441.A0A226ECW2"/>
<gene>
    <name evidence="13" type="ORF">Fcan01_10879</name>
</gene>